<accession>A0A7W4KBF4</accession>
<feature type="region of interest" description="Disordered" evidence="1">
    <location>
        <begin position="27"/>
        <end position="47"/>
    </location>
</feature>
<sequence length="79" mass="8786">MTHAAGIIGQILVHDWIGARQPACADNRQGLPLTQPPPRGRRAQQGWAGNRALSWPGYVASMRQMSAGLSRRVPFRRQR</sequence>
<organism evidence="2 3">
    <name type="scientific">Gluconacetobacter takamatsuzukensis</name>
    <dbReference type="NCBI Taxonomy" id="1286190"/>
    <lineage>
        <taxon>Bacteria</taxon>
        <taxon>Pseudomonadati</taxon>
        <taxon>Pseudomonadota</taxon>
        <taxon>Alphaproteobacteria</taxon>
        <taxon>Acetobacterales</taxon>
        <taxon>Acetobacteraceae</taxon>
        <taxon>Gluconacetobacter</taxon>
    </lineage>
</organism>
<comment type="caution">
    <text evidence="2">The sequence shown here is derived from an EMBL/GenBank/DDBJ whole genome shotgun (WGS) entry which is preliminary data.</text>
</comment>
<dbReference type="AlphaFoldDB" id="A0A7W4KBF4"/>
<evidence type="ECO:0000313" key="3">
    <source>
        <dbReference type="Proteomes" id="UP000540556"/>
    </source>
</evidence>
<dbReference type="EMBL" id="JABEQK010000001">
    <property type="protein sequence ID" value="MBB2203862.1"/>
    <property type="molecule type" value="Genomic_DNA"/>
</dbReference>
<reference evidence="2 3" key="1">
    <citation type="submission" date="2020-04" db="EMBL/GenBank/DDBJ databases">
        <title>Description of novel Gluconacetobacter.</title>
        <authorList>
            <person name="Sombolestani A."/>
        </authorList>
    </citation>
    <scope>NUCLEOTIDE SEQUENCE [LARGE SCALE GENOMIC DNA]</scope>
    <source>
        <strain evidence="2 3">LMG 27800</strain>
    </source>
</reference>
<keyword evidence="3" id="KW-1185">Reference proteome</keyword>
<evidence type="ECO:0000256" key="1">
    <source>
        <dbReference type="SAM" id="MobiDB-lite"/>
    </source>
</evidence>
<evidence type="ECO:0000313" key="2">
    <source>
        <dbReference type="EMBL" id="MBB2203862.1"/>
    </source>
</evidence>
<name>A0A7W4KBF4_9PROT</name>
<proteinExistence type="predicted"/>
<gene>
    <name evidence="2" type="ORF">HLH27_02360</name>
</gene>
<dbReference type="Proteomes" id="UP000540556">
    <property type="component" value="Unassembled WGS sequence"/>
</dbReference>
<protein>
    <submittedName>
        <fullName evidence="2">Uncharacterized protein</fullName>
    </submittedName>
</protein>
<dbReference type="RefSeq" id="WP_182947453.1">
    <property type="nucleotide sequence ID" value="NZ_JABEQK010000001.1"/>
</dbReference>